<dbReference type="PROSITE" id="PS50011">
    <property type="entry name" value="PROTEIN_KINASE_DOM"/>
    <property type="match status" value="1"/>
</dbReference>
<dbReference type="PROSITE" id="PS50088">
    <property type="entry name" value="ANK_REPEAT"/>
    <property type="match status" value="4"/>
</dbReference>
<evidence type="ECO:0000256" key="3">
    <source>
        <dbReference type="ARBA" id="ARBA00022741"/>
    </source>
</evidence>
<dbReference type="GO" id="GO:0045087">
    <property type="term" value="P:innate immune response"/>
    <property type="evidence" value="ECO:0007669"/>
    <property type="project" value="TreeGrafter"/>
</dbReference>
<dbReference type="SUPFAM" id="SSF48403">
    <property type="entry name" value="Ankyrin repeat"/>
    <property type="match status" value="1"/>
</dbReference>
<dbReference type="PROSITE" id="PS00107">
    <property type="entry name" value="PROTEIN_KINASE_ATP"/>
    <property type="match status" value="1"/>
</dbReference>
<keyword evidence="10" id="KW-1185">Reference proteome</keyword>
<feature type="repeat" description="ANK" evidence="6">
    <location>
        <begin position="194"/>
        <end position="226"/>
    </location>
</feature>
<keyword evidence="2" id="KW-0677">Repeat</keyword>
<organism evidence="9 10">
    <name type="scientific">Thraustotheca clavata</name>
    <dbReference type="NCBI Taxonomy" id="74557"/>
    <lineage>
        <taxon>Eukaryota</taxon>
        <taxon>Sar</taxon>
        <taxon>Stramenopiles</taxon>
        <taxon>Oomycota</taxon>
        <taxon>Saprolegniomycetes</taxon>
        <taxon>Saprolegniales</taxon>
        <taxon>Achlyaceae</taxon>
        <taxon>Thraustotheca</taxon>
    </lineage>
</organism>
<dbReference type="STRING" id="74557.A0A1W0AC89"/>
<evidence type="ECO:0000313" key="10">
    <source>
        <dbReference type="Proteomes" id="UP000243217"/>
    </source>
</evidence>
<dbReference type="PRINTS" id="PR00109">
    <property type="entry name" value="TYRKINASE"/>
</dbReference>
<dbReference type="SUPFAM" id="SSF56112">
    <property type="entry name" value="Protein kinase-like (PK-like)"/>
    <property type="match status" value="1"/>
</dbReference>
<feature type="repeat" description="ANK" evidence="6">
    <location>
        <begin position="161"/>
        <end position="193"/>
    </location>
</feature>
<dbReference type="PROSITE" id="PS00108">
    <property type="entry name" value="PROTEIN_KINASE_ST"/>
    <property type="match status" value="1"/>
</dbReference>
<keyword evidence="4 7" id="KW-0067">ATP-binding</keyword>
<sequence length="754" mass="82039">MSGTDLFDAASGGNLEQVKSLLTKGVNCNSYTNQVGDTSLYVAAENGHKDVVSTLINAGANIHQGGSYGWTPLLIAAENGHKDIVSVLINAGSNINQADYYGETPLLAAADNGHKDVVSQQSTMLDKKSIKDIVSVLIDAGSNINQVLINVGSNINQADYEGATPLHLAAENGHKQVVTLLLEAKVAINCFTKKGETALYVAAKLGHTDIVSILLQANADLEISDNNGLTPQMIALKNSHQGAANLLQNAAQSKREEKSRIINAINSGNITQLKLLLAKHIDPNILYLDNSCLLHVVIQNKQLPIFQIILKTLAISGSISNNDSEIPLTLAIKSGNRQLVRIIYAMISEPMQYIENEDIKIDYKHCLGSGGFGIVYKGKYKNETVAIKTLQKNVADSSEIQKEIETMQCCSPYVLRLIGVNQDSVNEPKLVLEYMDGGDLRSYLDKKQKNLPITTTYSSLEIAWVIVNGLADIHQCGCIHRDLKSKNVLLSSKNYIKIADLGLTRDVASSMTQGACTLYWIAPEVLNGGRYDCAADIYSFGVVLTELDTLESPYSRLGLNPYQILDGVRNGTLRPSVSTTCSSWYKDLVDKCLLHDPSERPTALEIVDIIQANLFSKSTKQQNIAKNVNSQVQISEVSSSSSTFPSSKSLSSSMLSLSSTLGVTDLRCSKCKEPNSLLHQSCKNCNNPLPKDDAKIRILMRRVENANLSPVCLCLVCENENQVTATHCEFCDEELFESNKVNSLVSLLQLTAAP</sequence>
<keyword evidence="5 6" id="KW-0040">ANK repeat</keyword>
<keyword evidence="9" id="KW-0808">Transferase</keyword>
<dbReference type="PANTHER" id="PTHR23206:SF7">
    <property type="entry name" value="PROTEIN KINASE DOMAIN-CONTAINING PROTEIN"/>
    <property type="match status" value="1"/>
</dbReference>
<dbReference type="PANTHER" id="PTHR23206">
    <property type="entry name" value="MASK PROTEIN"/>
    <property type="match status" value="1"/>
</dbReference>
<dbReference type="InterPro" id="IPR008271">
    <property type="entry name" value="Ser/Thr_kinase_AS"/>
</dbReference>
<dbReference type="InterPro" id="IPR002110">
    <property type="entry name" value="Ankyrin_rpt"/>
</dbReference>
<name>A0A1W0AC89_9STRA</name>
<keyword evidence="3 7" id="KW-0547">Nucleotide-binding</keyword>
<dbReference type="Gene3D" id="1.10.510.10">
    <property type="entry name" value="Transferase(Phosphotransferase) domain 1"/>
    <property type="match status" value="1"/>
</dbReference>
<accession>A0A1W0AC89</accession>
<dbReference type="Proteomes" id="UP000243217">
    <property type="component" value="Unassembled WGS sequence"/>
</dbReference>
<keyword evidence="1" id="KW-0723">Serine/threonine-protein kinase</keyword>
<dbReference type="InterPro" id="IPR011009">
    <property type="entry name" value="Kinase-like_dom_sf"/>
</dbReference>
<dbReference type="InterPro" id="IPR036770">
    <property type="entry name" value="Ankyrin_rpt-contain_sf"/>
</dbReference>
<evidence type="ECO:0000256" key="6">
    <source>
        <dbReference type="PROSITE-ProRule" id="PRU00023"/>
    </source>
</evidence>
<feature type="binding site" evidence="7">
    <location>
        <position position="388"/>
    </location>
    <ligand>
        <name>ATP</name>
        <dbReference type="ChEBI" id="CHEBI:30616"/>
    </ligand>
</feature>
<dbReference type="InterPro" id="IPR000719">
    <property type="entry name" value="Prot_kinase_dom"/>
</dbReference>
<feature type="repeat" description="ANK" evidence="6">
    <location>
        <begin position="35"/>
        <end position="67"/>
    </location>
</feature>
<reference evidence="9 10" key="1">
    <citation type="journal article" date="2014" name="Genome Biol. Evol.">
        <title>The secreted proteins of Achlya hypogyna and Thraustotheca clavata identify the ancestral oomycete secretome and reveal gene acquisitions by horizontal gene transfer.</title>
        <authorList>
            <person name="Misner I."/>
            <person name="Blouin N."/>
            <person name="Leonard G."/>
            <person name="Richards T.A."/>
            <person name="Lane C.E."/>
        </authorList>
    </citation>
    <scope>NUCLEOTIDE SEQUENCE [LARGE SCALE GENOMIC DNA]</scope>
    <source>
        <strain evidence="9 10">ATCC 34112</strain>
    </source>
</reference>
<feature type="repeat" description="ANK" evidence="6">
    <location>
        <begin position="68"/>
        <end position="100"/>
    </location>
</feature>
<gene>
    <name evidence="9" type="ORF">THRCLA_00238</name>
</gene>
<evidence type="ECO:0000256" key="5">
    <source>
        <dbReference type="ARBA" id="ARBA00023043"/>
    </source>
</evidence>
<dbReference type="EMBL" id="JNBS01000103">
    <property type="protein sequence ID" value="OQS07769.1"/>
    <property type="molecule type" value="Genomic_DNA"/>
</dbReference>
<evidence type="ECO:0000256" key="7">
    <source>
        <dbReference type="PROSITE-ProRule" id="PRU10141"/>
    </source>
</evidence>
<protein>
    <submittedName>
        <fullName evidence="9">Serine/threonine-protein kinase TNNI3K isoform X6</fullName>
    </submittedName>
</protein>
<evidence type="ECO:0000259" key="8">
    <source>
        <dbReference type="PROSITE" id="PS50011"/>
    </source>
</evidence>
<proteinExistence type="predicted"/>
<dbReference type="GO" id="GO:0004674">
    <property type="term" value="F:protein serine/threonine kinase activity"/>
    <property type="evidence" value="ECO:0007669"/>
    <property type="project" value="UniProtKB-KW"/>
</dbReference>
<dbReference type="OrthoDB" id="6718656at2759"/>
<dbReference type="PRINTS" id="PR01415">
    <property type="entry name" value="ANKYRIN"/>
</dbReference>
<comment type="caution">
    <text evidence="9">The sequence shown here is derived from an EMBL/GenBank/DDBJ whole genome shotgun (WGS) entry which is preliminary data.</text>
</comment>
<dbReference type="AlphaFoldDB" id="A0A1W0AC89"/>
<evidence type="ECO:0000256" key="4">
    <source>
        <dbReference type="ARBA" id="ARBA00022840"/>
    </source>
</evidence>
<dbReference type="GO" id="GO:0005737">
    <property type="term" value="C:cytoplasm"/>
    <property type="evidence" value="ECO:0007669"/>
    <property type="project" value="TreeGrafter"/>
</dbReference>
<feature type="domain" description="Protein kinase" evidence="8">
    <location>
        <begin position="361"/>
        <end position="614"/>
    </location>
</feature>
<dbReference type="Gene3D" id="1.25.40.20">
    <property type="entry name" value="Ankyrin repeat-containing domain"/>
    <property type="match status" value="4"/>
</dbReference>
<evidence type="ECO:0000313" key="9">
    <source>
        <dbReference type="EMBL" id="OQS07769.1"/>
    </source>
</evidence>
<dbReference type="InterPro" id="IPR051631">
    <property type="entry name" value="Ankyrin-KH/SAM_domain"/>
</dbReference>
<dbReference type="Pfam" id="PF07714">
    <property type="entry name" value="PK_Tyr_Ser-Thr"/>
    <property type="match status" value="1"/>
</dbReference>
<dbReference type="Gene3D" id="3.30.200.20">
    <property type="entry name" value="Phosphorylase Kinase, domain 1"/>
    <property type="match status" value="1"/>
</dbReference>
<dbReference type="InterPro" id="IPR017441">
    <property type="entry name" value="Protein_kinase_ATP_BS"/>
</dbReference>
<dbReference type="InterPro" id="IPR001245">
    <property type="entry name" value="Ser-Thr/Tyr_kinase_cat_dom"/>
</dbReference>
<keyword evidence="9" id="KW-0418">Kinase</keyword>
<evidence type="ECO:0000256" key="1">
    <source>
        <dbReference type="ARBA" id="ARBA00022527"/>
    </source>
</evidence>
<dbReference type="Pfam" id="PF12796">
    <property type="entry name" value="Ank_2"/>
    <property type="match status" value="2"/>
</dbReference>
<evidence type="ECO:0000256" key="2">
    <source>
        <dbReference type="ARBA" id="ARBA00022737"/>
    </source>
</evidence>
<dbReference type="SMART" id="SM00248">
    <property type="entry name" value="ANK"/>
    <property type="match status" value="8"/>
</dbReference>
<dbReference type="GO" id="GO:0005524">
    <property type="term" value="F:ATP binding"/>
    <property type="evidence" value="ECO:0007669"/>
    <property type="project" value="UniProtKB-UniRule"/>
</dbReference>
<dbReference type="PROSITE" id="PS50297">
    <property type="entry name" value="ANK_REP_REGION"/>
    <property type="match status" value="4"/>
</dbReference>
<dbReference type="SMART" id="SM00220">
    <property type="entry name" value="S_TKc"/>
    <property type="match status" value="1"/>
</dbReference>